<dbReference type="Proteomes" id="UP001221757">
    <property type="component" value="Unassembled WGS sequence"/>
</dbReference>
<protein>
    <recommendedName>
        <fullName evidence="1">acetate--CoA ligase</fullName>
        <ecNumber evidence="1">6.2.1.1</ecNumber>
    </recommendedName>
</protein>
<gene>
    <name evidence="3" type="ORF">B0H17DRAFT_948123</name>
</gene>
<dbReference type="GO" id="GO:0005829">
    <property type="term" value="C:cytosol"/>
    <property type="evidence" value="ECO:0007669"/>
    <property type="project" value="TreeGrafter"/>
</dbReference>
<proteinExistence type="predicted"/>
<dbReference type="SUPFAM" id="SSF56801">
    <property type="entry name" value="Acetyl-CoA synthetase-like"/>
    <property type="match status" value="1"/>
</dbReference>
<dbReference type="PANTHER" id="PTHR24095:SF14">
    <property type="entry name" value="ACETYL-COENZYME A SYNTHETASE 1"/>
    <property type="match status" value="1"/>
</dbReference>
<reference evidence="3" key="1">
    <citation type="submission" date="2023-03" db="EMBL/GenBank/DDBJ databases">
        <title>Massive genome expansion in bonnet fungi (Mycena s.s.) driven by repeated elements and novel gene families across ecological guilds.</title>
        <authorList>
            <consortium name="Lawrence Berkeley National Laboratory"/>
            <person name="Harder C.B."/>
            <person name="Miyauchi S."/>
            <person name="Viragh M."/>
            <person name="Kuo A."/>
            <person name="Thoen E."/>
            <person name="Andreopoulos B."/>
            <person name="Lu D."/>
            <person name="Skrede I."/>
            <person name="Drula E."/>
            <person name="Henrissat B."/>
            <person name="Morin E."/>
            <person name="Kohler A."/>
            <person name="Barry K."/>
            <person name="LaButti K."/>
            <person name="Morin E."/>
            <person name="Salamov A."/>
            <person name="Lipzen A."/>
            <person name="Mereny Z."/>
            <person name="Hegedus B."/>
            <person name="Baldrian P."/>
            <person name="Stursova M."/>
            <person name="Weitz H."/>
            <person name="Taylor A."/>
            <person name="Grigoriev I.V."/>
            <person name="Nagy L.G."/>
            <person name="Martin F."/>
            <person name="Kauserud H."/>
        </authorList>
    </citation>
    <scope>NUCLEOTIDE SEQUENCE</scope>
    <source>
        <strain evidence="3">CBHHK067</strain>
    </source>
</reference>
<keyword evidence="4" id="KW-1185">Reference proteome</keyword>
<comment type="caution">
    <text evidence="3">The sequence shown here is derived from an EMBL/GenBank/DDBJ whole genome shotgun (WGS) entry which is preliminary data.</text>
</comment>
<evidence type="ECO:0000313" key="3">
    <source>
        <dbReference type="EMBL" id="KAJ7671874.1"/>
    </source>
</evidence>
<dbReference type="Pfam" id="PF00501">
    <property type="entry name" value="AMP-binding"/>
    <property type="match status" value="1"/>
</dbReference>
<feature type="domain" description="AMP-dependent synthetase/ligase" evidence="2">
    <location>
        <begin position="13"/>
        <end position="104"/>
    </location>
</feature>
<accession>A0AAD7GAN9</accession>
<dbReference type="EMBL" id="JARKIE010000171">
    <property type="protein sequence ID" value="KAJ7671874.1"/>
    <property type="molecule type" value="Genomic_DNA"/>
</dbReference>
<dbReference type="GO" id="GO:0003987">
    <property type="term" value="F:acetate-CoA ligase activity"/>
    <property type="evidence" value="ECO:0007669"/>
    <property type="project" value="UniProtKB-EC"/>
</dbReference>
<evidence type="ECO:0000313" key="4">
    <source>
        <dbReference type="Proteomes" id="UP001221757"/>
    </source>
</evidence>
<feature type="non-terminal residue" evidence="3">
    <location>
        <position position="119"/>
    </location>
</feature>
<sequence length="119" mass="13350">RSHRLGEHHIMLHDLSTLRVLGSIGEPINPEAWNWYNEHVGNRERLSICFGASFSITGSIVVTPLPGTMVPFFRHVPAILDPMTGEELEGNNVEGVLTLKTPWLLIAHTIWLYLDQGVD</sequence>
<dbReference type="EC" id="6.2.1.1" evidence="1"/>
<evidence type="ECO:0000256" key="1">
    <source>
        <dbReference type="ARBA" id="ARBA00013275"/>
    </source>
</evidence>
<dbReference type="GO" id="GO:0006085">
    <property type="term" value="P:acetyl-CoA biosynthetic process"/>
    <property type="evidence" value="ECO:0007669"/>
    <property type="project" value="TreeGrafter"/>
</dbReference>
<dbReference type="InterPro" id="IPR000873">
    <property type="entry name" value="AMP-dep_synth/lig_dom"/>
</dbReference>
<organism evidence="3 4">
    <name type="scientific">Mycena rosella</name>
    <name type="common">Pink bonnet</name>
    <name type="synonym">Agaricus rosellus</name>
    <dbReference type="NCBI Taxonomy" id="1033263"/>
    <lineage>
        <taxon>Eukaryota</taxon>
        <taxon>Fungi</taxon>
        <taxon>Dikarya</taxon>
        <taxon>Basidiomycota</taxon>
        <taxon>Agaricomycotina</taxon>
        <taxon>Agaricomycetes</taxon>
        <taxon>Agaricomycetidae</taxon>
        <taxon>Agaricales</taxon>
        <taxon>Marasmiineae</taxon>
        <taxon>Mycenaceae</taxon>
        <taxon>Mycena</taxon>
    </lineage>
</organism>
<dbReference type="AlphaFoldDB" id="A0AAD7GAN9"/>
<name>A0AAD7GAN9_MYCRO</name>
<dbReference type="Gene3D" id="3.40.50.12780">
    <property type="entry name" value="N-terminal domain of ligase-like"/>
    <property type="match status" value="1"/>
</dbReference>
<dbReference type="InterPro" id="IPR042099">
    <property type="entry name" value="ANL_N_sf"/>
</dbReference>
<evidence type="ECO:0000259" key="2">
    <source>
        <dbReference type="Pfam" id="PF00501"/>
    </source>
</evidence>
<dbReference type="PANTHER" id="PTHR24095">
    <property type="entry name" value="ACETYL-COENZYME A SYNTHETASE"/>
    <property type="match status" value="1"/>
</dbReference>